<comment type="caution">
    <text evidence="2">The sequence shown here is derived from an EMBL/GenBank/DDBJ whole genome shotgun (WGS) entry which is preliminary data.</text>
</comment>
<organism evidence="2 3">
    <name type="scientific">Kluyvera cryocrescens</name>
    <name type="common">Kluyvera citrophila</name>
    <dbReference type="NCBI Taxonomy" id="580"/>
    <lineage>
        <taxon>Bacteria</taxon>
        <taxon>Pseudomonadati</taxon>
        <taxon>Pseudomonadota</taxon>
        <taxon>Gammaproteobacteria</taxon>
        <taxon>Enterobacterales</taxon>
        <taxon>Enterobacteriaceae</taxon>
        <taxon>Kluyvera</taxon>
    </lineage>
</organism>
<reference evidence="2" key="1">
    <citation type="journal article" date="2023" name="J Glob Antimicrob Resist">
        <title>Emergence of NDM-1 and KPC-3 carbapenemases in Kluyvera cryocrescens: Investigating genetic heterogeneity and acquisition routes of blaNDM-1 in Enterobacterales species in Portugal.</title>
        <authorList>
            <person name="Loiodice M."/>
            <person name="Ribeiro M."/>
            <person name="Peixe L."/>
            <person name="Novais A."/>
        </authorList>
    </citation>
    <scope>NUCLEOTIDE SEQUENCE</scope>
    <source>
        <strain evidence="2">K629</strain>
    </source>
</reference>
<dbReference type="AlphaFoldDB" id="A0AAW9CE65"/>
<dbReference type="Proteomes" id="UP001276300">
    <property type="component" value="Unassembled WGS sequence"/>
</dbReference>
<name>A0AAW9CE65_KLUCR</name>
<evidence type="ECO:0000313" key="3">
    <source>
        <dbReference type="Proteomes" id="UP001276300"/>
    </source>
</evidence>
<protein>
    <submittedName>
        <fullName evidence="2">Conjugal transfer protein</fullName>
    </submittedName>
</protein>
<evidence type="ECO:0000313" key="2">
    <source>
        <dbReference type="EMBL" id="MDW3779670.1"/>
    </source>
</evidence>
<gene>
    <name evidence="2" type="ORF">QWU01_22990</name>
</gene>
<dbReference type="EMBL" id="JAUEQX010000023">
    <property type="protein sequence ID" value="MDW3779670.1"/>
    <property type="molecule type" value="Genomic_DNA"/>
</dbReference>
<evidence type="ECO:0000256" key="1">
    <source>
        <dbReference type="SAM" id="SignalP"/>
    </source>
</evidence>
<feature type="chain" id="PRO_5043959286" evidence="1">
    <location>
        <begin position="20"/>
        <end position="110"/>
    </location>
</feature>
<feature type="signal peptide" evidence="1">
    <location>
        <begin position="1"/>
        <end position="19"/>
    </location>
</feature>
<proteinExistence type="predicted"/>
<sequence length="110" mass="11726">MLKAGLLSGFIVFSAVTSAATCRSGSAAEKGSQAGYDRAKTAATSWSERENNVSSSLQSCLSRIKKITVAVPEFPSLESIISQLENEICDAAVDKVNDQIPGNIDPWKNF</sequence>
<keyword evidence="1" id="KW-0732">Signal</keyword>
<accession>A0AAW9CE65</accession>